<protein>
    <recommendedName>
        <fullName evidence="3">Lipoprotein</fullName>
    </recommendedName>
</protein>
<gene>
    <name evidence="1" type="ORF">OV287_36215</name>
</gene>
<evidence type="ECO:0000313" key="2">
    <source>
        <dbReference type="Proteomes" id="UP001207654"/>
    </source>
</evidence>
<keyword evidence="2" id="KW-1185">Reference proteome</keyword>
<name>A0ABT4AE35_9BACT</name>
<dbReference type="EMBL" id="JAPNKA010000001">
    <property type="protein sequence ID" value="MCY1079910.1"/>
    <property type="molecule type" value="Genomic_DNA"/>
</dbReference>
<evidence type="ECO:0000313" key="1">
    <source>
        <dbReference type="EMBL" id="MCY1079910.1"/>
    </source>
</evidence>
<reference evidence="1 2" key="1">
    <citation type="submission" date="2022-11" db="EMBL/GenBank/DDBJ databases">
        <title>Minimal conservation of predation-associated metabolite biosynthetic gene clusters underscores biosynthetic potential of Myxococcota including descriptions for ten novel species: Archangium lansinium sp. nov., Myxococcus landrumus sp. nov., Nannocystis bai.</title>
        <authorList>
            <person name="Ahearne A."/>
            <person name="Stevens C."/>
            <person name="Phillips K."/>
        </authorList>
    </citation>
    <scope>NUCLEOTIDE SEQUENCE [LARGE SCALE GENOMIC DNA]</scope>
    <source>
        <strain evidence="1 2">MIWBW</strain>
    </source>
</reference>
<proteinExistence type="predicted"/>
<dbReference type="RefSeq" id="WP_267538599.1">
    <property type="nucleotide sequence ID" value="NZ_JAPNKA010000001.1"/>
</dbReference>
<evidence type="ECO:0008006" key="3">
    <source>
        <dbReference type="Google" id="ProtNLM"/>
    </source>
</evidence>
<sequence>MTLRKSLLISALMLAGCGRMDRETEFRSVLPTKEMVEVKTPEKSGQALTAEGDVHGQGKGELSEFYKLTRGTTVLVNGGTLLVLGLVDAVTEHRPTTLTEDTAVWGPHTEALARNTWKLTVKKTGENTYSYAVSAKAKEADDSAFVDVIIGTHTAAVDEAGEPVKGFGKGEFTLDWDKAATLPEHDNNVGRFTVKYSRQDDKSAATVDAAFRQVRDENDATRRADADYRYAATPGQGGQFDFKLSQDWYRAQGSTSDAKESLTIKSRWLESGAGRSDIKLSGGDLGQEQATASECWDTAFASRFLTASFAFPQVQYGAEASDCAFTSAAYSSL</sequence>
<accession>A0ABT4AE35</accession>
<organism evidence="1 2">
    <name type="scientific">Archangium lansingense</name>
    <dbReference type="NCBI Taxonomy" id="2995310"/>
    <lineage>
        <taxon>Bacteria</taxon>
        <taxon>Pseudomonadati</taxon>
        <taxon>Myxococcota</taxon>
        <taxon>Myxococcia</taxon>
        <taxon>Myxococcales</taxon>
        <taxon>Cystobacterineae</taxon>
        <taxon>Archangiaceae</taxon>
        <taxon>Archangium</taxon>
    </lineage>
</organism>
<dbReference type="Proteomes" id="UP001207654">
    <property type="component" value="Unassembled WGS sequence"/>
</dbReference>
<comment type="caution">
    <text evidence="1">The sequence shown here is derived from an EMBL/GenBank/DDBJ whole genome shotgun (WGS) entry which is preliminary data.</text>
</comment>
<dbReference type="PROSITE" id="PS51257">
    <property type="entry name" value="PROKAR_LIPOPROTEIN"/>
    <property type="match status" value="1"/>
</dbReference>